<gene>
    <name evidence="1" type="ORF">OMP38_25025</name>
</gene>
<evidence type="ECO:0000313" key="2">
    <source>
        <dbReference type="Proteomes" id="UP001153387"/>
    </source>
</evidence>
<protein>
    <submittedName>
        <fullName evidence="1">Uncharacterized protein</fullName>
    </submittedName>
</protein>
<name>A0A9X4QPB3_9BACL</name>
<dbReference type="RefSeq" id="WP_277567460.1">
    <property type="nucleotide sequence ID" value="NZ_JAPDHZ010000004.1"/>
</dbReference>
<keyword evidence="2" id="KW-1185">Reference proteome</keyword>
<reference evidence="1 2" key="1">
    <citation type="submission" date="2022-10" db="EMBL/GenBank/DDBJ databases">
        <title>Comparative genomic analysis of Cohnella hashimotonis sp. nov., isolated from the International Space Station.</title>
        <authorList>
            <person name="Simpson A."/>
            <person name="Venkateswaran K."/>
        </authorList>
    </citation>
    <scope>NUCLEOTIDE SEQUENCE [LARGE SCALE GENOMIC DNA]</scope>
    <source>
        <strain evidence="1 2">DSM 18997</strain>
    </source>
</reference>
<organism evidence="1 2">
    <name type="scientific">Cohnella ginsengisoli</name>
    <dbReference type="NCBI Taxonomy" id="425004"/>
    <lineage>
        <taxon>Bacteria</taxon>
        <taxon>Bacillati</taxon>
        <taxon>Bacillota</taxon>
        <taxon>Bacilli</taxon>
        <taxon>Bacillales</taxon>
        <taxon>Paenibacillaceae</taxon>
        <taxon>Cohnella</taxon>
    </lineage>
</organism>
<comment type="caution">
    <text evidence="1">The sequence shown here is derived from an EMBL/GenBank/DDBJ whole genome shotgun (WGS) entry which is preliminary data.</text>
</comment>
<proteinExistence type="predicted"/>
<evidence type="ECO:0000313" key="1">
    <source>
        <dbReference type="EMBL" id="MDG0793728.1"/>
    </source>
</evidence>
<dbReference type="AlphaFoldDB" id="A0A9X4QPB3"/>
<dbReference type="EMBL" id="JAPDHZ010000004">
    <property type="protein sequence ID" value="MDG0793728.1"/>
    <property type="molecule type" value="Genomic_DNA"/>
</dbReference>
<accession>A0A9X4QPB3</accession>
<dbReference type="Proteomes" id="UP001153387">
    <property type="component" value="Unassembled WGS sequence"/>
</dbReference>
<sequence length="78" mass="9044">MNRRIEMLRSLELEAYRMAYYLLEAEEPACEAAKRALLALCGAREFAKATQEERRRLLKRFVMREAVSGFCQATARAN</sequence>